<evidence type="ECO:0008006" key="11">
    <source>
        <dbReference type="Google" id="ProtNLM"/>
    </source>
</evidence>
<dbReference type="Pfam" id="PF00017">
    <property type="entry name" value="SH2"/>
    <property type="match status" value="1"/>
</dbReference>
<dbReference type="PRINTS" id="PR00401">
    <property type="entry name" value="SH2DOMAIN"/>
</dbReference>
<organism evidence="10">
    <name type="scientific">Timema douglasi</name>
    <name type="common">Walking stick</name>
    <dbReference type="NCBI Taxonomy" id="61478"/>
    <lineage>
        <taxon>Eukaryota</taxon>
        <taxon>Metazoa</taxon>
        <taxon>Ecdysozoa</taxon>
        <taxon>Arthropoda</taxon>
        <taxon>Hexapoda</taxon>
        <taxon>Insecta</taxon>
        <taxon>Pterygota</taxon>
        <taxon>Neoptera</taxon>
        <taxon>Polyneoptera</taxon>
        <taxon>Phasmatodea</taxon>
        <taxon>Timematodea</taxon>
        <taxon>Timematoidea</taxon>
        <taxon>Timematidae</taxon>
        <taxon>Timema</taxon>
    </lineage>
</organism>
<dbReference type="SUPFAM" id="SSF57756">
    <property type="entry name" value="Retrovirus zinc finger-like domains"/>
    <property type="match status" value="1"/>
</dbReference>
<dbReference type="InterPro" id="IPR030523">
    <property type="entry name" value="SH2B"/>
</dbReference>
<evidence type="ECO:0000256" key="1">
    <source>
        <dbReference type="ARBA" id="ARBA00010220"/>
    </source>
</evidence>
<dbReference type="InterPro" id="IPR036290">
    <property type="entry name" value="Phe_ZIP_sf"/>
</dbReference>
<feature type="compositionally biased region" description="Low complexity" evidence="6">
    <location>
        <begin position="335"/>
        <end position="345"/>
    </location>
</feature>
<evidence type="ECO:0000313" key="10">
    <source>
        <dbReference type="EMBL" id="CAD7195166.1"/>
    </source>
</evidence>
<keyword evidence="4" id="KW-0863">Zinc-finger</keyword>
<dbReference type="GO" id="GO:0005886">
    <property type="term" value="C:plasma membrane"/>
    <property type="evidence" value="ECO:0007669"/>
    <property type="project" value="TreeGrafter"/>
</dbReference>
<feature type="domain" description="SH2" evidence="7">
    <location>
        <begin position="550"/>
        <end position="652"/>
    </location>
</feature>
<feature type="compositionally biased region" description="Basic and acidic residues" evidence="6">
    <location>
        <begin position="181"/>
        <end position="192"/>
    </location>
</feature>
<keyword evidence="3 5" id="KW-0727">SH2 domain</keyword>
<dbReference type="FunFam" id="2.30.29.30:FF:000354">
    <property type="entry name" value="Lnk, isoform D"/>
    <property type="match status" value="1"/>
</dbReference>
<evidence type="ECO:0000256" key="2">
    <source>
        <dbReference type="ARBA" id="ARBA00022553"/>
    </source>
</evidence>
<evidence type="ECO:0000256" key="5">
    <source>
        <dbReference type="PROSITE-ProRule" id="PRU00191"/>
    </source>
</evidence>
<dbReference type="PROSITE" id="PS50001">
    <property type="entry name" value="SH2"/>
    <property type="match status" value="1"/>
</dbReference>
<dbReference type="InterPro" id="IPR036875">
    <property type="entry name" value="Znf_CCHC_sf"/>
</dbReference>
<dbReference type="GO" id="GO:0005068">
    <property type="term" value="F:transmembrane receptor protein tyrosine kinase adaptor activity"/>
    <property type="evidence" value="ECO:0007669"/>
    <property type="project" value="TreeGrafter"/>
</dbReference>
<feature type="region of interest" description="Disordered" evidence="6">
    <location>
        <begin position="177"/>
        <end position="203"/>
    </location>
</feature>
<dbReference type="SUPFAM" id="SSF50729">
    <property type="entry name" value="PH domain-like"/>
    <property type="match status" value="1"/>
</dbReference>
<dbReference type="PANTHER" id="PTHR10872:SF2">
    <property type="entry name" value="LNK, ISOFORM D"/>
    <property type="match status" value="1"/>
</dbReference>
<dbReference type="SUPFAM" id="SSF109805">
    <property type="entry name" value="Phenylalanine zipper"/>
    <property type="match status" value="1"/>
</dbReference>
<dbReference type="SMART" id="SM00252">
    <property type="entry name" value="SH2"/>
    <property type="match status" value="1"/>
</dbReference>
<accession>A0A7R8VBS2</accession>
<dbReference type="AlphaFoldDB" id="A0A7R8VBS2"/>
<dbReference type="PROSITE" id="PS50158">
    <property type="entry name" value="ZF_CCHC"/>
    <property type="match status" value="1"/>
</dbReference>
<dbReference type="InterPro" id="IPR035057">
    <property type="entry name" value="SH2B1_SH2"/>
</dbReference>
<dbReference type="Gene3D" id="2.30.29.30">
    <property type="entry name" value="Pleckstrin-homology domain (PH domain)/Phosphotyrosine-binding domain (PTB)"/>
    <property type="match status" value="1"/>
</dbReference>
<evidence type="ECO:0000259" key="9">
    <source>
        <dbReference type="PROSITE" id="PS50158"/>
    </source>
</evidence>
<dbReference type="GO" id="GO:0003676">
    <property type="term" value="F:nucleic acid binding"/>
    <property type="evidence" value="ECO:0007669"/>
    <property type="project" value="InterPro"/>
</dbReference>
<feature type="compositionally biased region" description="Basic and acidic residues" evidence="6">
    <location>
        <begin position="96"/>
        <end position="123"/>
    </location>
</feature>
<gene>
    <name evidence="10" type="ORF">TDIB3V08_LOCUS1568</name>
</gene>
<dbReference type="EMBL" id="OA564663">
    <property type="protein sequence ID" value="CAD7195166.1"/>
    <property type="molecule type" value="Genomic_DNA"/>
</dbReference>
<evidence type="ECO:0000259" key="8">
    <source>
        <dbReference type="PROSITE" id="PS50003"/>
    </source>
</evidence>
<comment type="similarity">
    <text evidence="1">Belongs to the SH2B adapter family.</text>
</comment>
<dbReference type="Pfam" id="PF08916">
    <property type="entry name" value="Phe_ZIP"/>
    <property type="match status" value="1"/>
</dbReference>
<evidence type="ECO:0000256" key="4">
    <source>
        <dbReference type="PROSITE-ProRule" id="PRU00047"/>
    </source>
</evidence>
<dbReference type="SUPFAM" id="SSF55550">
    <property type="entry name" value="SH2 domain"/>
    <property type="match status" value="1"/>
</dbReference>
<feature type="compositionally biased region" description="Basic and acidic residues" evidence="6">
    <location>
        <begin position="394"/>
        <end position="403"/>
    </location>
</feature>
<dbReference type="InterPro" id="IPR011993">
    <property type="entry name" value="PH-like_dom_sf"/>
</dbReference>
<feature type="domain" description="CCHC-type" evidence="9">
    <location>
        <begin position="163"/>
        <end position="176"/>
    </location>
</feature>
<name>A0A7R8VBS2_TIMDO</name>
<dbReference type="InterPro" id="IPR015012">
    <property type="entry name" value="Phe_ZIP"/>
</dbReference>
<dbReference type="GO" id="GO:0008270">
    <property type="term" value="F:zinc ion binding"/>
    <property type="evidence" value="ECO:0007669"/>
    <property type="project" value="UniProtKB-KW"/>
</dbReference>
<dbReference type="CDD" id="cd01231">
    <property type="entry name" value="PH_SH2B_family"/>
    <property type="match status" value="1"/>
</dbReference>
<dbReference type="GO" id="GO:0035556">
    <property type="term" value="P:intracellular signal transduction"/>
    <property type="evidence" value="ECO:0007669"/>
    <property type="project" value="TreeGrafter"/>
</dbReference>
<keyword evidence="4" id="KW-0479">Metal-binding</keyword>
<dbReference type="InterPro" id="IPR000980">
    <property type="entry name" value="SH2"/>
</dbReference>
<dbReference type="Gene3D" id="3.30.505.10">
    <property type="entry name" value="SH2 domain"/>
    <property type="match status" value="1"/>
</dbReference>
<feature type="region of interest" description="Disordered" evidence="6">
    <location>
        <begin position="335"/>
        <end position="369"/>
    </location>
</feature>
<dbReference type="CDD" id="cd10346">
    <property type="entry name" value="SH2_SH2B_family"/>
    <property type="match status" value="1"/>
</dbReference>
<proteinExistence type="inferred from homology"/>
<dbReference type="PANTHER" id="PTHR10872">
    <property type="entry name" value="SH2B ADAPTER PROTEIN"/>
    <property type="match status" value="1"/>
</dbReference>
<evidence type="ECO:0000256" key="3">
    <source>
        <dbReference type="ARBA" id="ARBA00022999"/>
    </source>
</evidence>
<feature type="region of interest" description="Disordered" evidence="6">
    <location>
        <begin position="394"/>
        <end position="417"/>
    </location>
</feature>
<feature type="compositionally biased region" description="Basic residues" evidence="6">
    <location>
        <begin position="404"/>
        <end position="417"/>
    </location>
</feature>
<feature type="region of interest" description="Disordered" evidence="6">
    <location>
        <begin position="71"/>
        <end position="150"/>
    </location>
</feature>
<reference evidence="10" key="1">
    <citation type="submission" date="2020-11" db="EMBL/GenBank/DDBJ databases">
        <authorList>
            <person name="Tran Van P."/>
        </authorList>
    </citation>
    <scope>NUCLEOTIDE SEQUENCE</scope>
</reference>
<dbReference type="Pfam" id="PF00169">
    <property type="entry name" value="PH"/>
    <property type="match status" value="1"/>
</dbReference>
<evidence type="ECO:0000259" key="7">
    <source>
        <dbReference type="PROSITE" id="PS50001"/>
    </source>
</evidence>
<feature type="compositionally biased region" description="Basic and acidic residues" evidence="6">
    <location>
        <begin position="348"/>
        <end position="362"/>
    </location>
</feature>
<sequence length="688" mass="79050">MYGNVPLCPLERAATAERLYKKLLQDLRIVKKNEIVKFYTEELQIIPVGRCSLPVPFKGQAVVNARKYKVPLTGGTGQDTQGDSSWTLGGPQQSNPKDRIRETGARQHEAAEENHDGPFDRLGDSVTHQSKGIQEGGDMGMFTSRKNAEDPKQKKFDMLKLVCYNCRETGHFVRTCHRSKKSNDQLSKKESQNMESCDEPEQNEDLQLVEDHETHIEDDNDKIQEPKRLYRRLILIINRGEVVPGVQVEPEERLNWIDFCDKHAKIAASDFAKAFCTYVNLNLPENARTTVSHRDFLRKFVDLFCDHFEAEYTKKHISNHKDKILNGSSVQVGSGNAAAAAQNSVRTNSHEEFSDYSEHEGDSPSPKVNHKPFFRRLSFKGLKKGKGFFHKQHSDEVELSSHHQHDKHSKHDKQSKTKLSKIVVECRKEGIVNYLMGENIDGTQKWDKCRLALVKTVGGYMLEFYSPPKALKPKSGVFCFLITEARETTALEMPDHENTFVLKAENNMEYVIEAHDTDDMRSWLATIKYCMRTNAEQDFDLSNSLQEYPWFHGTLPRSDAAQLVLHDGPVGHGVFLVRQSETRKGEFVLTFNFQGRAKHLRMTLNDQCQCRVQHLWFPSIFDMLEHFRMHPIPLESGGTADVTLTEFVVAPLMYRGIYKLELKYFITLKYKTINIFLFTNHKNPLFIF</sequence>
<dbReference type="Gene3D" id="6.10.140.110">
    <property type="match status" value="1"/>
</dbReference>
<feature type="compositionally biased region" description="Polar residues" evidence="6">
    <location>
        <begin position="84"/>
        <end position="95"/>
    </location>
</feature>
<protein>
    <recommendedName>
        <fullName evidence="11">SH2B adapter protein 1</fullName>
    </recommendedName>
</protein>
<dbReference type="InterPro" id="IPR036860">
    <property type="entry name" value="SH2_dom_sf"/>
</dbReference>
<keyword evidence="4" id="KW-0862">Zinc</keyword>
<dbReference type="InterPro" id="IPR001878">
    <property type="entry name" value="Znf_CCHC"/>
</dbReference>
<dbReference type="FunFam" id="3.30.505.10:FF:000008">
    <property type="entry name" value="SH2B adapter protein 1 isoform 2"/>
    <property type="match status" value="1"/>
</dbReference>
<dbReference type="InterPro" id="IPR001849">
    <property type="entry name" value="PH_domain"/>
</dbReference>
<evidence type="ECO:0000256" key="6">
    <source>
        <dbReference type="SAM" id="MobiDB-lite"/>
    </source>
</evidence>
<feature type="domain" description="PH" evidence="8">
    <location>
        <begin position="425"/>
        <end position="532"/>
    </location>
</feature>
<dbReference type="PROSITE" id="PS50003">
    <property type="entry name" value="PH_DOMAIN"/>
    <property type="match status" value="1"/>
</dbReference>
<dbReference type="Gene3D" id="4.10.60.10">
    <property type="entry name" value="Zinc finger, CCHC-type"/>
    <property type="match status" value="1"/>
</dbReference>
<keyword evidence="2" id="KW-0597">Phosphoprotein</keyword>